<evidence type="ECO:0000313" key="3">
    <source>
        <dbReference type="Proteomes" id="UP001295423"/>
    </source>
</evidence>
<evidence type="ECO:0000256" key="1">
    <source>
        <dbReference type="SAM" id="MobiDB-lite"/>
    </source>
</evidence>
<protein>
    <submittedName>
        <fullName evidence="2">Uncharacterized protein</fullName>
    </submittedName>
</protein>
<dbReference type="EMBL" id="CAKOGP040001878">
    <property type="protein sequence ID" value="CAJ1955055.1"/>
    <property type="molecule type" value="Genomic_DNA"/>
</dbReference>
<feature type="non-terminal residue" evidence="2">
    <location>
        <position position="95"/>
    </location>
</feature>
<proteinExistence type="predicted"/>
<evidence type="ECO:0000313" key="2">
    <source>
        <dbReference type="EMBL" id="CAJ1955055.1"/>
    </source>
</evidence>
<dbReference type="AlphaFoldDB" id="A0AAD2FWS9"/>
<reference evidence="2" key="1">
    <citation type="submission" date="2023-08" db="EMBL/GenBank/DDBJ databases">
        <authorList>
            <person name="Audoor S."/>
            <person name="Bilcke G."/>
        </authorList>
    </citation>
    <scope>NUCLEOTIDE SEQUENCE</scope>
</reference>
<feature type="compositionally biased region" description="Basic and acidic residues" evidence="1">
    <location>
        <begin position="44"/>
        <end position="75"/>
    </location>
</feature>
<dbReference type="Proteomes" id="UP001295423">
    <property type="component" value="Unassembled WGS sequence"/>
</dbReference>
<feature type="region of interest" description="Disordered" evidence="1">
    <location>
        <begin position="1"/>
        <end position="95"/>
    </location>
</feature>
<comment type="caution">
    <text evidence="2">The sequence shown here is derived from an EMBL/GenBank/DDBJ whole genome shotgun (WGS) entry which is preliminary data.</text>
</comment>
<sequence>MVLSKEDAAAKVKSLMNRGAGDDLATGPMPGARAESRGSAANTKDSKTSGKENTSKKVEDESKVPDSADDVDHTAVVEPFQARKKNRSSNRRSQQ</sequence>
<organism evidence="2 3">
    <name type="scientific">Cylindrotheca closterium</name>
    <dbReference type="NCBI Taxonomy" id="2856"/>
    <lineage>
        <taxon>Eukaryota</taxon>
        <taxon>Sar</taxon>
        <taxon>Stramenopiles</taxon>
        <taxon>Ochrophyta</taxon>
        <taxon>Bacillariophyta</taxon>
        <taxon>Bacillariophyceae</taxon>
        <taxon>Bacillariophycidae</taxon>
        <taxon>Bacillariales</taxon>
        <taxon>Bacillariaceae</taxon>
        <taxon>Cylindrotheca</taxon>
    </lineage>
</organism>
<gene>
    <name evidence="2" type="ORF">CYCCA115_LOCUS15564</name>
</gene>
<name>A0AAD2FWS9_9STRA</name>
<accession>A0AAD2FWS9</accession>
<feature type="compositionally biased region" description="Basic residues" evidence="1">
    <location>
        <begin position="82"/>
        <end position="95"/>
    </location>
</feature>
<keyword evidence="3" id="KW-1185">Reference proteome</keyword>
<feature type="compositionally biased region" description="Basic and acidic residues" evidence="1">
    <location>
        <begin position="1"/>
        <end position="10"/>
    </location>
</feature>